<evidence type="ECO:0000313" key="3">
    <source>
        <dbReference type="Proteomes" id="UP000002630"/>
    </source>
</evidence>
<proteinExistence type="predicted"/>
<dbReference type="InParanoid" id="D7G3J6"/>
<reference evidence="2 3" key="1">
    <citation type="journal article" date="2010" name="Nature">
        <title>The Ectocarpus genome and the independent evolution of multicellularity in brown algae.</title>
        <authorList>
            <person name="Cock J.M."/>
            <person name="Sterck L."/>
            <person name="Rouze P."/>
            <person name="Scornet D."/>
            <person name="Allen A.E."/>
            <person name="Amoutzias G."/>
            <person name="Anthouard V."/>
            <person name="Artiguenave F."/>
            <person name="Aury J.M."/>
            <person name="Badger J.H."/>
            <person name="Beszteri B."/>
            <person name="Billiau K."/>
            <person name="Bonnet E."/>
            <person name="Bothwell J.H."/>
            <person name="Bowler C."/>
            <person name="Boyen C."/>
            <person name="Brownlee C."/>
            <person name="Carrano C.J."/>
            <person name="Charrier B."/>
            <person name="Cho G.Y."/>
            <person name="Coelho S.M."/>
            <person name="Collen J."/>
            <person name="Corre E."/>
            <person name="Da Silva C."/>
            <person name="Delage L."/>
            <person name="Delaroque N."/>
            <person name="Dittami S.M."/>
            <person name="Doulbeau S."/>
            <person name="Elias M."/>
            <person name="Farnham G."/>
            <person name="Gachon C.M."/>
            <person name="Gschloessl B."/>
            <person name="Heesch S."/>
            <person name="Jabbari K."/>
            <person name="Jubin C."/>
            <person name="Kawai H."/>
            <person name="Kimura K."/>
            <person name="Kloareg B."/>
            <person name="Kupper F.C."/>
            <person name="Lang D."/>
            <person name="Le Bail A."/>
            <person name="Leblanc C."/>
            <person name="Lerouge P."/>
            <person name="Lohr M."/>
            <person name="Lopez P.J."/>
            <person name="Martens C."/>
            <person name="Maumus F."/>
            <person name="Michel G."/>
            <person name="Miranda-Saavedra D."/>
            <person name="Morales J."/>
            <person name="Moreau H."/>
            <person name="Motomura T."/>
            <person name="Nagasato C."/>
            <person name="Napoli C.A."/>
            <person name="Nelson D.R."/>
            <person name="Nyvall-Collen P."/>
            <person name="Peters A.F."/>
            <person name="Pommier C."/>
            <person name="Potin P."/>
            <person name="Poulain J."/>
            <person name="Quesneville H."/>
            <person name="Read B."/>
            <person name="Rensing S.A."/>
            <person name="Ritter A."/>
            <person name="Rousvoal S."/>
            <person name="Samanta M."/>
            <person name="Samson G."/>
            <person name="Schroeder D.C."/>
            <person name="Segurens B."/>
            <person name="Strittmatter M."/>
            <person name="Tonon T."/>
            <person name="Tregear J.W."/>
            <person name="Valentin K."/>
            <person name="von Dassow P."/>
            <person name="Yamagishi T."/>
            <person name="Van de Peer Y."/>
            <person name="Wincker P."/>
        </authorList>
    </citation>
    <scope>NUCLEOTIDE SEQUENCE [LARGE SCALE GENOMIC DNA]</scope>
    <source>
        <strain evidence="3">Ec32 / CCAP1310/4</strain>
    </source>
</reference>
<dbReference type="EMBL" id="FN649749">
    <property type="protein sequence ID" value="CBJ26994.1"/>
    <property type="molecule type" value="Genomic_DNA"/>
</dbReference>
<keyword evidence="3" id="KW-1185">Reference proteome</keyword>
<evidence type="ECO:0000256" key="1">
    <source>
        <dbReference type="SAM" id="MobiDB-lite"/>
    </source>
</evidence>
<accession>D7G3J6</accession>
<evidence type="ECO:0000313" key="2">
    <source>
        <dbReference type="EMBL" id="CBJ26994.1"/>
    </source>
</evidence>
<feature type="region of interest" description="Disordered" evidence="1">
    <location>
        <begin position="1"/>
        <end position="47"/>
    </location>
</feature>
<organism evidence="2 3">
    <name type="scientific">Ectocarpus siliculosus</name>
    <name type="common">Brown alga</name>
    <name type="synonym">Conferva siliculosa</name>
    <dbReference type="NCBI Taxonomy" id="2880"/>
    <lineage>
        <taxon>Eukaryota</taxon>
        <taxon>Sar</taxon>
        <taxon>Stramenopiles</taxon>
        <taxon>Ochrophyta</taxon>
        <taxon>PX clade</taxon>
        <taxon>Phaeophyceae</taxon>
        <taxon>Ectocarpales</taxon>
        <taxon>Ectocarpaceae</taxon>
        <taxon>Ectocarpus</taxon>
    </lineage>
</organism>
<dbReference type="Proteomes" id="UP000002630">
    <property type="component" value="Linkage Group LG24"/>
</dbReference>
<name>D7G3J6_ECTSI</name>
<dbReference type="EMBL" id="FN648719">
    <property type="protein sequence ID" value="CBJ26994.1"/>
    <property type="molecule type" value="Genomic_DNA"/>
</dbReference>
<gene>
    <name evidence="2" type="ORF">Esi_0051_0093</name>
</gene>
<dbReference type="AlphaFoldDB" id="D7G3J6"/>
<dbReference type="OrthoDB" id="565618at2759"/>
<sequence length="162" mass="17756">MPAAAAAVEGRLTTATSSSLRPRCRRRPRPTTALAAEDSEATRSAKNGWEGSLLELDVVEYRSGPDDESSLELASYIGEGKLQPLLTRTESGPNLFFHDEEAQPVSLSGGSCRIVRVLDEVYFSQRIVEDRVKNPHGEEAEDCFLLEGIDPATVIRVEHSQD</sequence>
<protein>
    <submittedName>
        <fullName evidence="2">Uncharacterized protein</fullName>
    </submittedName>
</protein>